<reference evidence="1 2" key="1">
    <citation type="submission" date="2019-06" db="EMBL/GenBank/DDBJ databases">
        <title>Draft genomes of female and male turbot (Scophthalmus maximus).</title>
        <authorList>
            <person name="Xu H."/>
            <person name="Xu X.-W."/>
            <person name="Shao C."/>
            <person name="Chen S."/>
        </authorList>
    </citation>
    <scope>NUCLEOTIDE SEQUENCE [LARGE SCALE GENOMIC DNA]</scope>
    <source>
        <strain evidence="1">Ysfricsl-2016a</strain>
        <tissue evidence="1">Blood</tissue>
    </source>
</reference>
<gene>
    <name evidence="1" type="ORF">F2P81_001244</name>
</gene>
<dbReference type="EMBL" id="VEVO01000001">
    <property type="protein sequence ID" value="KAF0047611.1"/>
    <property type="molecule type" value="Genomic_DNA"/>
</dbReference>
<accession>A0A6A4TYP9</accession>
<organism evidence="1 2">
    <name type="scientific">Scophthalmus maximus</name>
    <name type="common">Turbot</name>
    <name type="synonym">Psetta maxima</name>
    <dbReference type="NCBI Taxonomy" id="52904"/>
    <lineage>
        <taxon>Eukaryota</taxon>
        <taxon>Metazoa</taxon>
        <taxon>Chordata</taxon>
        <taxon>Craniata</taxon>
        <taxon>Vertebrata</taxon>
        <taxon>Euteleostomi</taxon>
        <taxon>Actinopterygii</taxon>
        <taxon>Neopterygii</taxon>
        <taxon>Teleostei</taxon>
        <taxon>Neoteleostei</taxon>
        <taxon>Acanthomorphata</taxon>
        <taxon>Carangaria</taxon>
        <taxon>Pleuronectiformes</taxon>
        <taxon>Pleuronectoidei</taxon>
        <taxon>Scophthalmidae</taxon>
        <taxon>Scophthalmus</taxon>
    </lineage>
</organism>
<dbReference type="Proteomes" id="UP000438429">
    <property type="component" value="Unassembled WGS sequence"/>
</dbReference>
<comment type="caution">
    <text evidence="1">The sequence shown here is derived from an EMBL/GenBank/DDBJ whole genome shotgun (WGS) entry which is preliminary data.</text>
</comment>
<sequence>MINVLGPPRRWWESHVRHPCAFRRSPLHCKADGWTRDTVMTSAGIVLTSALFCLSKKKEEDSLNSHYADFYEI</sequence>
<dbReference type="AlphaFoldDB" id="A0A6A4TYP9"/>
<evidence type="ECO:0000313" key="2">
    <source>
        <dbReference type="Proteomes" id="UP000438429"/>
    </source>
</evidence>
<name>A0A6A4TYP9_SCOMX</name>
<proteinExistence type="predicted"/>
<protein>
    <submittedName>
        <fullName evidence="1">Uncharacterized protein</fullName>
    </submittedName>
</protein>
<evidence type="ECO:0000313" key="1">
    <source>
        <dbReference type="EMBL" id="KAF0047611.1"/>
    </source>
</evidence>